<dbReference type="GeneID" id="25406230"/>
<organism evidence="2 3">
    <name type="scientific">Thermofilum adornatum 1505</name>
    <dbReference type="NCBI Taxonomy" id="697581"/>
    <lineage>
        <taxon>Archaea</taxon>
        <taxon>Thermoproteota</taxon>
        <taxon>Thermoprotei</taxon>
        <taxon>Thermofilales</taxon>
        <taxon>Thermofilaceae</taxon>
        <taxon>Thermofilum</taxon>
    </lineage>
</organism>
<dbReference type="SUPFAM" id="SSF57997">
    <property type="entry name" value="Tropomyosin"/>
    <property type="match status" value="1"/>
</dbReference>
<proteinExistence type="predicted"/>
<dbReference type="AlphaFoldDB" id="A0A3G1A8T2"/>
<dbReference type="RefSeq" id="WP_020963366.1">
    <property type="nucleotide sequence ID" value="NZ_CP007493.1"/>
</dbReference>
<dbReference type="GeneID" id="16574365"/>
<dbReference type="PANTHER" id="PTHR34314">
    <property type="entry name" value="CRENARCHAEAL PROTEIN, PUTATIVE-RELATED"/>
    <property type="match status" value="1"/>
</dbReference>
<dbReference type="PANTHER" id="PTHR34314:SF6">
    <property type="entry name" value="DUF3782 DOMAIN-CONTAINING PROTEIN"/>
    <property type="match status" value="1"/>
</dbReference>
<dbReference type="InterPro" id="IPR058509">
    <property type="entry name" value="DUF8196"/>
</dbReference>
<dbReference type="STRING" id="697581.TCARB_0799"/>
<feature type="domain" description="DUF8196" evidence="1">
    <location>
        <begin position="138"/>
        <end position="247"/>
    </location>
</feature>
<gene>
    <name evidence="2" type="ORF">TCARB_0799</name>
</gene>
<dbReference type="KEGG" id="tcb:TCARB_0799"/>
<name>A0A3G1A8T2_9CREN</name>
<dbReference type="Proteomes" id="UP000266720">
    <property type="component" value="Chromosome"/>
</dbReference>
<dbReference type="Pfam" id="PF26618">
    <property type="entry name" value="DUF8196"/>
    <property type="match status" value="1"/>
</dbReference>
<evidence type="ECO:0000313" key="3">
    <source>
        <dbReference type="Proteomes" id="UP000266720"/>
    </source>
</evidence>
<evidence type="ECO:0000313" key="2">
    <source>
        <dbReference type="EMBL" id="AJB41851.1"/>
    </source>
</evidence>
<reference evidence="3" key="1">
    <citation type="book" date="2010" name="EXTREMOPHILES" publisher="0:0-0">
        <title>Complete genome sequences of ten hyperthermophilic archaea reveal their metabolic capabilities and possible ecological roles.</title>
        <editorList>
            <person name="?"/>
        </editorList>
        <authorList>
            <person name="Ravin N.V."/>
            <person name="Mardanov A.V."/>
            <person name="Bonch-Osmolovskaya E.A."/>
            <person name="Skryabin K.G."/>
        </authorList>
    </citation>
    <scope>NUCLEOTIDE SEQUENCE [LARGE SCALE GENOMIC DNA]</scope>
    <source>
        <strain evidence="3">1505</strain>
    </source>
</reference>
<evidence type="ECO:0000259" key="1">
    <source>
        <dbReference type="Pfam" id="PF26618"/>
    </source>
</evidence>
<dbReference type="EMBL" id="CP007493">
    <property type="protein sequence ID" value="AJB41851.1"/>
    <property type="molecule type" value="Genomic_DNA"/>
</dbReference>
<accession>A0A3G1A8T2</accession>
<protein>
    <recommendedName>
        <fullName evidence="1">DUF8196 domain-containing protein</fullName>
    </recommendedName>
</protein>
<dbReference type="Gene3D" id="1.20.5.190">
    <property type="match status" value="2"/>
</dbReference>
<sequence length="254" mass="28679">MSLSASEKKRFLRALEEDREFRYAVAGYLGLSETLKRLDSLEESMKKLWEEVKALRGDVNTLKDGVGTLKSDVNMLKSDVNILKSDVNILKSNVGTLKDDVGSLKADFSILKSDTGTLREDVRHIRTTLERLTLTAEEEARSVVKHKLKEKLNIDIELDRVFIDATEVDMYGAMGDICVVGEATVRLGPSLVNELLGKVKMIRDKRPDLLRRKLIKVIYTDYATPEAIEAAAKSKVWILRWEKELTPLSIEEIG</sequence>